<feature type="region of interest" description="Disordered" evidence="2">
    <location>
        <begin position="379"/>
        <end position="398"/>
    </location>
</feature>
<gene>
    <name evidence="4" type="ORF">CDAUBV1_LOCUS15464</name>
</gene>
<dbReference type="Proteomes" id="UP001497525">
    <property type="component" value="Unassembled WGS sequence"/>
</dbReference>
<evidence type="ECO:0000313" key="5">
    <source>
        <dbReference type="Proteomes" id="UP001497525"/>
    </source>
</evidence>
<dbReference type="InterPro" id="IPR024586">
    <property type="entry name" value="DnaJ-like_C11_C"/>
</dbReference>
<dbReference type="PROSITE" id="PS50076">
    <property type="entry name" value="DNAJ_2"/>
    <property type="match status" value="1"/>
</dbReference>
<feature type="region of interest" description="Disordered" evidence="2">
    <location>
        <begin position="1"/>
        <end position="28"/>
    </location>
</feature>
<dbReference type="Gene3D" id="1.10.287.110">
    <property type="entry name" value="DnaJ domain"/>
    <property type="match status" value="1"/>
</dbReference>
<dbReference type="Pfam" id="PF00226">
    <property type="entry name" value="DnaJ"/>
    <property type="match status" value="1"/>
</dbReference>
<name>A0AAV2TVC9_CALDB</name>
<dbReference type="GO" id="GO:0005739">
    <property type="term" value="C:mitochondrion"/>
    <property type="evidence" value="ECO:0007669"/>
    <property type="project" value="GOC"/>
</dbReference>
<dbReference type="InterPro" id="IPR052243">
    <property type="entry name" value="Mito_inner_membrane_organizer"/>
</dbReference>
<dbReference type="PRINTS" id="PR00625">
    <property type="entry name" value="JDOMAIN"/>
</dbReference>
<dbReference type="Pfam" id="PF11875">
    <property type="entry name" value="DnaJ-like_C11_C"/>
    <property type="match status" value="1"/>
</dbReference>
<reference evidence="4" key="1">
    <citation type="submission" date="2024-06" db="EMBL/GenBank/DDBJ databases">
        <authorList>
            <person name="Liu X."/>
            <person name="Lenzi L."/>
            <person name="Haldenby T S."/>
            <person name="Uol C."/>
        </authorList>
    </citation>
    <scope>NUCLEOTIDE SEQUENCE</scope>
</reference>
<dbReference type="AlphaFoldDB" id="A0AAV2TVC9"/>
<evidence type="ECO:0000259" key="3">
    <source>
        <dbReference type="PROSITE" id="PS50076"/>
    </source>
</evidence>
<dbReference type="GO" id="GO:0042407">
    <property type="term" value="P:cristae formation"/>
    <property type="evidence" value="ECO:0007669"/>
    <property type="project" value="TreeGrafter"/>
</dbReference>
<accession>A0AAV2TVC9</accession>
<dbReference type="SUPFAM" id="SSF46565">
    <property type="entry name" value="Chaperone J-domain"/>
    <property type="match status" value="1"/>
</dbReference>
<dbReference type="InterPro" id="IPR018253">
    <property type="entry name" value="DnaJ_domain_CS"/>
</dbReference>
<dbReference type="EMBL" id="CAXLJL010000711">
    <property type="protein sequence ID" value="CAL5140300.1"/>
    <property type="molecule type" value="Genomic_DNA"/>
</dbReference>
<sequence>MYSPGHASEATPEEGDLDVEDAWDDTDDPLDPSFVHLLENLDDTSNQSPDLYAVLGVSRSATPNEIRAAYKRLCLLLHPDRHSSTSASGDKQKNLSASAQTAFERVSSAYAVLSDPNKRAVYDAFGHDGLNTQGWDMMCCEKSAPELRLEYLMLKEKAKSEKLLQLTHPTSEFSLGIDLTDIFDRYLKEPPEERALMPSPTVYQLYLAQSVTAGLTLRNAVSLAGQVTAHNGLGIGTWMVMWRHYCGKHSLLSFTTIDTEVSYGRGGRGLGVGTRVRRNFGDRYAGYFGVALTSSSRSHGGHISLVPSLSAGLTIQLLPRTQARLEWRWNLDPGLSTELTWTSANDSHAARLSAQLSATGRAGIAVRYEKTVSWPWLNPPRGSGVGPGEEKTARQTTPDWARDEDDVELNRTKQGRFFGSVDVNTLDIAEFSLGANCFISEHSCLSGSISVSLQRGVNLRLSLQRGNQTYSLPVILSEECNLVAASYGLVIPVLVFAAVRTLAYEPYLSRQLERAQVARRTKLKSELSRRRQEAFATQSLMRNSALHSKESELEIGGLVITRAVYGCLLSSANDLTLSDAGGALNVDVTIPLQCMVEQSKLRLPPGRWSDLQGFYDPCLGLIKPPQNIQSLRQLRVLYTFHGRTHEVTVSESQGLAIPMTKHLIEPV</sequence>
<dbReference type="CDD" id="cd06257">
    <property type="entry name" value="DnaJ"/>
    <property type="match status" value="1"/>
</dbReference>
<organism evidence="4 5">
    <name type="scientific">Calicophoron daubneyi</name>
    <name type="common">Rumen fluke</name>
    <name type="synonym">Paramphistomum daubneyi</name>
    <dbReference type="NCBI Taxonomy" id="300641"/>
    <lineage>
        <taxon>Eukaryota</taxon>
        <taxon>Metazoa</taxon>
        <taxon>Spiralia</taxon>
        <taxon>Lophotrochozoa</taxon>
        <taxon>Platyhelminthes</taxon>
        <taxon>Trematoda</taxon>
        <taxon>Digenea</taxon>
        <taxon>Plagiorchiida</taxon>
        <taxon>Pronocephalata</taxon>
        <taxon>Paramphistomoidea</taxon>
        <taxon>Paramphistomidae</taxon>
        <taxon>Calicophoron</taxon>
    </lineage>
</organism>
<proteinExistence type="predicted"/>
<dbReference type="InterPro" id="IPR001623">
    <property type="entry name" value="DnaJ_domain"/>
</dbReference>
<comment type="caution">
    <text evidence="4">The sequence shown here is derived from an EMBL/GenBank/DDBJ whole genome shotgun (WGS) entry which is preliminary data.</text>
</comment>
<dbReference type="PANTHER" id="PTHR44157:SF1">
    <property type="entry name" value="DNAJ HOMOLOG SUBFAMILY C MEMBER 11"/>
    <property type="match status" value="1"/>
</dbReference>
<evidence type="ECO:0000256" key="1">
    <source>
        <dbReference type="ARBA" id="ARBA00023186"/>
    </source>
</evidence>
<feature type="domain" description="J" evidence="3">
    <location>
        <begin position="50"/>
        <end position="126"/>
    </location>
</feature>
<keyword evidence="1" id="KW-0143">Chaperone</keyword>
<dbReference type="PROSITE" id="PS00636">
    <property type="entry name" value="DNAJ_1"/>
    <property type="match status" value="1"/>
</dbReference>
<feature type="compositionally biased region" description="Acidic residues" evidence="2">
    <location>
        <begin position="11"/>
        <end position="28"/>
    </location>
</feature>
<evidence type="ECO:0000256" key="2">
    <source>
        <dbReference type="SAM" id="MobiDB-lite"/>
    </source>
</evidence>
<dbReference type="InterPro" id="IPR036869">
    <property type="entry name" value="J_dom_sf"/>
</dbReference>
<dbReference type="PANTHER" id="PTHR44157">
    <property type="entry name" value="DNAJ HOMOLOG SUBFAMILY C MEMBER 11"/>
    <property type="match status" value="1"/>
</dbReference>
<dbReference type="SMART" id="SM00271">
    <property type="entry name" value="DnaJ"/>
    <property type="match status" value="1"/>
</dbReference>
<evidence type="ECO:0000313" key="4">
    <source>
        <dbReference type="EMBL" id="CAL5140300.1"/>
    </source>
</evidence>
<protein>
    <recommendedName>
        <fullName evidence="3">J domain-containing protein</fullName>
    </recommendedName>
</protein>